<protein>
    <recommendedName>
        <fullName evidence="16">G-protein coupled receptors family 1 profile domain-containing protein</fullName>
    </recommendedName>
</protein>
<comment type="subcellular location">
    <subcellularLocation>
        <location evidence="1">Membrane</location>
        <topology evidence="1">Multi-pass membrane protein</topology>
    </subcellularLocation>
</comment>
<feature type="transmembrane region" description="Helical" evidence="15">
    <location>
        <begin position="247"/>
        <end position="274"/>
    </location>
</feature>
<evidence type="ECO:0000256" key="6">
    <source>
        <dbReference type="ARBA" id="ARBA00022925"/>
    </source>
</evidence>
<organism evidence="17 18">
    <name type="scientific">Scylla paramamosain</name>
    <name type="common">Mud crab</name>
    <dbReference type="NCBI Taxonomy" id="85552"/>
    <lineage>
        <taxon>Eukaryota</taxon>
        <taxon>Metazoa</taxon>
        <taxon>Ecdysozoa</taxon>
        <taxon>Arthropoda</taxon>
        <taxon>Crustacea</taxon>
        <taxon>Multicrustacea</taxon>
        <taxon>Malacostraca</taxon>
        <taxon>Eumalacostraca</taxon>
        <taxon>Eucarida</taxon>
        <taxon>Decapoda</taxon>
        <taxon>Pleocyemata</taxon>
        <taxon>Brachyura</taxon>
        <taxon>Eubrachyura</taxon>
        <taxon>Portunoidea</taxon>
        <taxon>Portunidae</taxon>
        <taxon>Portuninae</taxon>
        <taxon>Scylla</taxon>
    </lineage>
</organism>
<evidence type="ECO:0000256" key="9">
    <source>
        <dbReference type="ARBA" id="ARBA00023040"/>
    </source>
</evidence>
<comment type="caution">
    <text evidence="17">The sequence shown here is derived from an EMBL/GenBank/DDBJ whole genome shotgun (WGS) entry which is preliminary data.</text>
</comment>
<dbReference type="GO" id="GO:0004930">
    <property type="term" value="F:G protein-coupled receptor activity"/>
    <property type="evidence" value="ECO:0007669"/>
    <property type="project" value="UniProtKB-KW"/>
</dbReference>
<feature type="compositionally biased region" description="Basic and acidic residues" evidence="14">
    <location>
        <begin position="557"/>
        <end position="591"/>
    </location>
</feature>
<feature type="compositionally biased region" description="Basic and acidic residues" evidence="14">
    <location>
        <begin position="477"/>
        <end position="507"/>
    </location>
</feature>
<evidence type="ECO:0000256" key="7">
    <source>
        <dbReference type="ARBA" id="ARBA00022989"/>
    </source>
</evidence>
<evidence type="ECO:0000256" key="1">
    <source>
        <dbReference type="ARBA" id="ARBA00004141"/>
    </source>
</evidence>
<keyword evidence="3" id="KW-0600">Photoreceptor protein</keyword>
<dbReference type="GO" id="GO:0016020">
    <property type="term" value="C:membrane"/>
    <property type="evidence" value="ECO:0007669"/>
    <property type="project" value="UniProtKB-SubCell"/>
</dbReference>
<dbReference type="InterPro" id="IPR027430">
    <property type="entry name" value="Retinal_BS"/>
</dbReference>
<dbReference type="InterPro" id="IPR017452">
    <property type="entry name" value="GPCR_Rhodpsn_7TM"/>
</dbReference>
<keyword evidence="9" id="KW-0297">G-protein coupled receptor</keyword>
<dbReference type="PANTHER" id="PTHR24240">
    <property type="entry name" value="OPSIN"/>
    <property type="match status" value="1"/>
</dbReference>
<keyword evidence="10 15" id="KW-0472">Membrane</keyword>
<dbReference type="EMBL" id="JARAKH010000043">
    <property type="protein sequence ID" value="KAK8379919.1"/>
    <property type="molecule type" value="Genomic_DNA"/>
</dbReference>
<feature type="transmembrane region" description="Helical" evidence="15">
    <location>
        <begin position="280"/>
        <end position="303"/>
    </location>
</feature>
<comment type="similarity">
    <text evidence="2">Belongs to the G-protein coupled receptor 1 family.</text>
</comment>
<evidence type="ECO:0000313" key="17">
    <source>
        <dbReference type="EMBL" id="KAK8379919.1"/>
    </source>
</evidence>
<keyword evidence="12" id="KW-0807">Transducer</keyword>
<keyword evidence="13" id="KW-0844">Vision</keyword>
<feature type="domain" description="G-protein coupled receptors family 1 profile" evidence="16">
    <location>
        <begin position="25"/>
        <end position="301"/>
    </location>
</feature>
<dbReference type="Pfam" id="PF00001">
    <property type="entry name" value="7tm_1"/>
    <property type="match status" value="1"/>
</dbReference>
<feature type="region of interest" description="Disordered" evidence="14">
    <location>
        <begin position="457"/>
        <end position="507"/>
    </location>
</feature>
<evidence type="ECO:0000256" key="2">
    <source>
        <dbReference type="ARBA" id="ARBA00010663"/>
    </source>
</evidence>
<feature type="transmembrane region" description="Helical" evidence="15">
    <location>
        <begin position="170"/>
        <end position="193"/>
    </location>
</feature>
<dbReference type="PRINTS" id="PR00237">
    <property type="entry name" value="GPCRRHODOPSN"/>
</dbReference>
<dbReference type="InterPro" id="IPR000276">
    <property type="entry name" value="GPCR_Rhodpsn"/>
</dbReference>
<evidence type="ECO:0000256" key="12">
    <source>
        <dbReference type="ARBA" id="ARBA00023224"/>
    </source>
</evidence>
<dbReference type="SUPFAM" id="SSF81321">
    <property type="entry name" value="Family A G protein-coupled receptor-like"/>
    <property type="match status" value="1"/>
</dbReference>
<keyword evidence="4" id="KW-0716">Sensory transduction</keyword>
<evidence type="ECO:0000256" key="10">
    <source>
        <dbReference type="ARBA" id="ARBA00023136"/>
    </source>
</evidence>
<dbReference type="GO" id="GO:0007601">
    <property type="term" value="P:visual perception"/>
    <property type="evidence" value="ECO:0007669"/>
    <property type="project" value="UniProtKB-KW"/>
</dbReference>
<evidence type="ECO:0000256" key="5">
    <source>
        <dbReference type="ARBA" id="ARBA00022692"/>
    </source>
</evidence>
<keyword evidence="8" id="KW-0157">Chromophore</keyword>
<sequence length="645" mass="71984">MRFRSVSVGGDVSEWWAPGLISTLGNSMFVVVLRRRLRALRDGQTVLLLNAACCDLAISLTGYPYSTLSAFCGGWFFGDVMCQLYGFLCFTLNEVQMNTLVVIAVFRYISICRPQFKYLLTPSLARRCLLVVWVYCLLFTVAPLLGWSRYTLEPSTVSCSTDWHDRTTAGIAYSLSLVIFCFLVQVAGLVICYSKIFTKSRRLYLRRPNLFPPDANDEYSANEAAEGCKYYLCLCEKSFKNRVEKHVLWVNLLMVLSFVTFWTPYALTSVVSIFRDDLGLFWYVFPTVFAKTSCMMNPLIYGLSHKLLYRELRVLLGSCCCCLCWCCGGGTRADSLTDLEDMRRRQAEGTYDKEGIYLGKVRVGVCTCNGCVMSRREMTILAQLHKTTTSTTTATTANNNYNSSINNLSHNTCSIALVEECPNPTPSAAATPETDRQTESSSVCYESLDRDKALVTLPPLTATDLPIPSLPPSPHTPTERQTRDKISVDLTNKDKNNVDSATNKDRKTATAKISEALKATGKISDDFKAMNMNSVDLGPTDDRKTGTDQVSVSLTDTEEKAQADKVFKASPATEEKKSKMNENSEDTEKHGTAAQNSEDLRDSSKFPVDLRSPQEQKKVMNKISVALIETEKEKMEMGKISEDAI</sequence>
<evidence type="ECO:0000256" key="8">
    <source>
        <dbReference type="ARBA" id="ARBA00022991"/>
    </source>
</evidence>
<evidence type="ECO:0000256" key="3">
    <source>
        <dbReference type="ARBA" id="ARBA00022543"/>
    </source>
</evidence>
<keyword evidence="18" id="KW-1185">Reference proteome</keyword>
<proteinExistence type="inferred from homology"/>
<feature type="transmembrane region" description="Helical" evidence="15">
    <location>
        <begin position="15"/>
        <end position="33"/>
    </location>
</feature>
<feature type="transmembrane region" description="Helical" evidence="15">
    <location>
        <begin position="45"/>
        <end position="65"/>
    </location>
</feature>
<feature type="region of interest" description="Disordered" evidence="14">
    <location>
        <begin position="534"/>
        <end position="619"/>
    </location>
</feature>
<dbReference type="Proteomes" id="UP001487740">
    <property type="component" value="Unassembled WGS sequence"/>
</dbReference>
<feature type="transmembrane region" description="Helical" evidence="15">
    <location>
        <begin position="85"/>
        <end position="109"/>
    </location>
</feature>
<evidence type="ECO:0000256" key="11">
    <source>
        <dbReference type="ARBA" id="ARBA00023170"/>
    </source>
</evidence>
<reference evidence="17 18" key="1">
    <citation type="submission" date="2023-03" db="EMBL/GenBank/DDBJ databases">
        <title>High-quality genome of Scylla paramamosain provides insights in environmental adaptation.</title>
        <authorList>
            <person name="Zhang L."/>
        </authorList>
    </citation>
    <scope>NUCLEOTIDE SEQUENCE [LARGE SCALE GENOMIC DNA]</scope>
    <source>
        <strain evidence="17">LZ_2023a</strain>
        <tissue evidence="17">Muscle</tissue>
    </source>
</reference>
<evidence type="ECO:0000256" key="4">
    <source>
        <dbReference type="ARBA" id="ARBA00022606"/>
    </source>
</evidence>
<feature type="transmembrane region" description="Helical" evidence="15">
    <location>
        <begin position="130"/>
        <end position="150"/>
    </location>
</feature>
<evidence type="ECO:0000256" key="13">
    <source>
        <dbReference type="ARBA" id="ARBA00023305"/>
    </source>
</evidence>
<evidence type="ECO:0000256" key="15">
    <source>
        <dbReference type="SAM" id="Phobius"/>
    </source>
</evidence>
<evidence type="ECO:0000259" key="16">
    <source>
        <dbReference type="PROSITE" id="PS50262"/>
    </source>
</evidence>
<evidence type="ECO:0000256" key="14">
    <source>
        <dbReference type="SAM" id="MobiDB-lite"/>
    </source>
</evidence>
<keyword evidence="5 15" id="KW-0812">Transmembrane</keyword>
<name>A0AAW0SY52_SCYPA</name>
<dbReference type="GO" id="GO:0007602">
    <property type="term" value="P:phototransduction"/>
    <property type="evidence" value="ECO:0007669"/>
    <property type="project" value="UniProtKB-KW"/>
</dbReference>
<dbReference type="PROSITE" id="PS50262">
    <property type="entry name" value="G_PROTEIN_RECEP_F1_2"/>
    <property type="match status" value="1"/>
</dbReference>
<dbReference type="Gene3D" id="1.20.1070.10">
    <property type="entry name" value="Rhodopsin 7-helix transmembrane proteins"/>
    <property type="match status" value="1"/>
</dbReference>
<keyword evidence="6" id="KW-0681">Retinal protein</keyword>
<dbReference type="InterPro" id="IPR050125">
    <property type="entry name" value="GPCR_opsins"/>
</dbReference>
<keyword evidence="7 15" id="KW-1133">Transmembrane helix</keyword>
<evidence type="ECO:0000313" key="18">
    <source>
        <dbReference type="Proteomes" id="UP001487740"/>
    </source>
</evidence>
<feature type="region of interest" description="Disordered" evidence="14">
    <location>
        <begin position="424"/>
        <end position="443"/>
    </location>
</feature>
<accession>A0AAW0SY52</accession>
<dbReference type="GO" id="GO:0009881">
    <property type="term" value="F:photoreceptor activity"/>
    <property type="evidence" value="ECO:0007669"/>
    <property type="project" value="UniProtKB-KW"/>
</dbReference>
<keyword evidence="11" id="KW-0675">Receptor</keyword>
<gene>
    <name evidence="17" type="ORF">O3P69_019738</name>
</gene>
<dbReference type="PROSITE" id="PS00238">
    <property type="entry name" value="OPSIN"/>
    <property type="match status" value="1"/>
</dbReference>
<dbReference type="AlphaFoldDB" id="A0AAW0SY52"/>